<feature type="domain" description="Cadherin" evidence="13">
    <location>
        <begin position="695"/>
        <end position="799"/>
    </location>
</feature>
<keyword evidence="9" id="KW-0472">Membrane</keyword>
<dbReference type="PANTHER" id="PTHR24026">
    <property type="entry name" value="FAT ATYPICAL CADHERIN-RELATED"/>
    <property type="match status" value="1"/>
</dbReference>
<sequence length="1245" mass="138584">MEDALSFQFTHPLYNVMIYENSAAKTFAECPIKMGIFMTNQSWDIWYIIESGDHDNLFKAEKYVLGNFCFLRIRTKGGNSATLNREVKDHYMLTVNAIERYTGAETQTQVKVQVLDTNDLRPLFSPTTYSFFVPENSAIRTSVGRVFATDADTGTNGEYYFSFKEWTDMFSIHPTSGVITLTGKLDYSEVALYEIDVLAVDRGLKLYGSSSSSSTAKLKVHVLQANEHAPVITAVPLTPWNATSDPTYAYVTVEDADEGHNGEIASLSIVAGDPLQQFKAFRTNPGSKEYKIKAIKDVEWEGYRFGCNLTLQAKDRGNPPKFSSAIVVRVRSPGEYTETPTFEKSVYRVTLSEFAPPHSPVVMVKTVQKHSKINYLLQFKMQQHENPFVINPNTGLITTVAPVKAESVSQYEFDVVTSDRRAVAKVVVSISDVNNNAPVFQKSNYEASIAEHVPIGTSVLTVSATDKDDGENGYVTYSIVNVNKQPFVVDYFTGVISTAEDLDYETMKRKFSLKIRASDWGSPFRREAETVVSITLTNLNDNKPHFENIDCDVTVPRSLGVGEQIIVVSAIDADDLGIVQYRIDSGNNMNLFELDSSSGVLTLKKSLSDGNAAKQSFHRLQITASDGEISSNPMFLNLTVVSAFKHVRSKCAETGVLRTLAGMLLFGSKRHSQKEAEDEFADIHSVNHHTPRFIESTPTVIEVKEDLPVGTSVALLRAADSDSGFNGKLLFVISGGDFDSCFMIESDTGWLKVFQPLDRETTDDYTLNITVYDLGSPQKSSSHMVNVKILDVNDNSPEFLQLEYSVDIREDTAMATDIIQLEAKDKDLGVNGMTLDFETRQVYNLTAKAKDRGKLKPLSSSCFIHVEIEDVNENLYRPSFPFFVDWGAVSEDAPAGTSVLKVTAHDEDSGRDGEVRYSIRGGSGLGVFTIDEDSGIIRTQEILDRETSNHYWLTIYATDQGIVPLSSFVEVYIEVQDVNDNAPLTSEPLYYSSVSENSPKDVSVIQIQAFDLDTKSSDNLSYKITSGNPQGFFVINTQTGLVTTTSRKLDREKQAEHLLEITVSDDGSPSKSTVVRVIVSVLDENDNSPQFLEKSFKIKLVERTEAVEWEPIYRVIAYDRDESPSSDISYTIEEGEEHGKFFIDPTTGFVYSKEVFSAGEYHILTIKASDSGRPSKSSICRLHIEWIPKPKLAKQPLAFEEIPLSFSVMENDPVAHMVGVISAQPLESPVWFKIKGKDLKLYNQP</sequence>
<evidence type="ECO:0000256" key="3">
    <source>
        <dbReference type="ARBA" id="ARBA00022692"/>
    </source>
</evidence>
<dbReference type="FunFam" id="2.60.40.60:FF:000037">
    <property type="entry name" value="FAT atypical cadherin 1"/>
    <property type="match status" value="1"/>
</dbReference>
<evidence type="ECO:0000256" key="6">
    <source>
        <dbReference type="ARBA" id="ARBA00022837"/>
    </source>
</evidence>
<dbReference type="FunFam" id="2.60.40.60:FF:000080">
    <property type="entry name" value="FAT atypical cadherin 1"/>
    <property type="match status" value="1"/>
</dbReference>
<dbReference type="OrthoDB" id="6252479at2759"/>
<keyword evidence="4" id="KW-0732">Signal</keyword>
<gene>
    <name evidence="15" type="primary">LOC113113319</name>
</gene>
<dbReference type="Gene3D" id="2.60.40.60">
    <property type="entry name" value="Cadherins"/>
    <property type="match status" value="12"/>
</dbReference>
<dbReference type="FunFam" id="2.60.40.60:FF:000075">
    <property type="entry name" value="FAT atypical cadherin 1"/>
    <property type="match status" value="1"/>
</dbReference>
<dbReference type="GeneID" id="113113319"/>
<feature type="domain" description="Cadherin" evidence="13">
    <location>
        <begin position="125"/>
        <end position="232"/>
    </location>
</feature>
<dbReference type="InterPro" id="IPR020894">
    <property type="entry name" value="Cadherin_CS"/>
</dbReference>
<evidence type="ECO:0000313" key="15">
    <source>
        <dbReference type="RefSeq" id="XP_026135224.1"/>
    </source>
</evidence>
<evidence type="ECO:0000256" key="10">
    <source>
        <dbReference type="ARBA" id="ARBA00023157"/>
    </source>
</evidence>
<dbReference type="PROSITE" id="PS00232">
    <property type="entry name" value="CADHERIN_1"/>
    <property type="match status" value="3"/>
</dbReference>
<reference evidence="15" key="1">
    <citation type="submission" date="2025-08" db="UniProtKB">
        <authorList>
            <consortium name="RefSeq"/>
        </authorList>
    </citation>
    <scope>IDENTIFICATION</scope>
    <source>
        <strain evidence="15">Wakin</strain>
        <tissue evidence="15">Muscle</tissue>
    </source>
</reference>
<dbReference type="PROSITE" id="PS50268">
    <property type="entry name" value="CADHERIN_2"/>
    <property type="match status" value="11"/>
</dbReference>
<organism evidence="14 15">
    <name type="scientific">Carassius auratus</name>
    <name type="common">Goldfish</name>
    <dbReference type="NCBI Taxonomy" id="7957"/>
    <lineage>
        <taxon>Eukaryota</taxon>
        <taxon>Metazoa</taxon>
        <taxon>Chordata</taxon>
        <taxon>Craniata</taxon>
        <taxon>Vertebrata</taxon>
        <taxon>Euteleostomi</taxon>
        <taxon>Actinopterygii</taxon>
        <taxon>Neopterygii</taxon>
        <taxon>Teleostei</taxon>
        <taxon>Ostariophysi</taxon>
        <taxon>Cypriniformes</taxon>
        <taxon>Cyprinidae</taxon>
        <taxon>Cyprininae</taxon>
        <taxon>Carassius</taxon>
    </lineage>
</organism>
<dbReference type="FunFam" id="2.60.40.60:FF:000067">
    <property type="entry name" value="FAT atypical cadherin 1"/>
    <property type="match status" value="1"/>
</dbReference>
<dbReference type="KEGG" id="caua:113113319"/>
<name>A0A6P6QNW7_CARAU</name>
<feature type="domain" description="Cadherin" evidence="13">
    <location>
        <begin position="986"/>
        <end position="1091"/>
    </location>
</feature>
<dbReference type="FunFam" id="2.60.40.60:FF:000052">
    <property type="entry name" value="FAT atypical cadherin 1"/>
    <property type="match status" value="1"/>
</dbReference>
<dbReference type="Proteomes" id="UP000515129">
    <property type="component" value="Chromosome 14"/>
</dbReference>
<feature type="domain" description="Cadherin" evidence="13">
    <location>
        <begin position="889"/>
        <end position="985"/>
    </location>
</feature>
<feature type="domain" description="Cadherin" evidence="13">
    <location>
        <begin position="343"/>
        <end position="440"/>
    </location>
</feature>
<evidence type="ECO:0000256" key="9">
    <source>
        <dbReference type="ARBA" id="ARBA00023136"/>
    </source>
</evidence>
<keyword evidence="11" id="KW-0325">Glycoprotein</keyword>
<dbReference type="RefSeq" id="XP_026135224.1">
    <property type="nucleotide sequence ID" value="XM_026279439.1"/>
</dbReference>
<dbReference type="GO" id="GO:0005886">
    <property type="term" value="C:plasma membrane"/>
    <property type="evidence" value="ECO:0007669"/>
    <property type="project" value="UniProtKB-SubCell"/>
</dbReference>
<accession>A0A6P6QNW7</accession>
<dbReference type="FunFam" id="2.60.40.60:FF:000064">
    <property type="entry name" value="FAT atypical cadherin 1"/>
    <property type="match status" value="1"/>
</dbReference>
<protein>
    <submittedName>
        <fullName evidence="15">Protocadherin Fat 1-like</fullName>
    </submittedName>
</protein>
<dbReference type="FunFam" id="2.60.40.60:FF:000039">
    <property type="entry name" value="FAT atypical cadherin 3"/>
    <property type="match status" value="1"/>
</dbReference>
<dbReference type="AlphaFoldDB" id="A0A6P6QNW7"/>
<dbReference type="InterPro" id="IPR015919">
    <property type="entry name" value="Cadherin-like_sf"/>
</dbReference>
<dbReference type="FunFam" id="2.60.40.60:FF:000161">
    <property type="entry name" value="FAT atypical cadherin 1"/>
    <property type="match status" value="1"/>
</dbReference>
<dbReference type="FunFam" id="2.60.40.60:FF:000066">
    <property type="entry name" value="FAT atypical cadherin 1"/>
    <property type="match status" value="1"/>
</dbReference>
<evidence type="ECO:0000313" key="14">
    <source>
        <dbReference type="Proteomes" id="UP000515129"/>
    </source>
</evidence>
<evidence type="ECO:0000259" key="13">
    <source>
        <dbReference type="PROSITE" id="PS50268"/>
    </source>
</evidence>
<comment type="subcellular location">
    <subcellularLocation>
        <location evidence="1">Membrane</location>
        <topology evidence="1">Single-pass membrane protein</topology>
    </subcellularLocation>
</comment>
<keyword evidence="7" id="KW-0130">Cell adhesion</keyword>
<evidence type="ECO:0000256" key="2">
    <source>
        <dbReference type="ARBA" id="ARBA00022536"/>
    </source>
</evidence>
<keyword evidence="6 12" id="KW-0106">Calcium</keyword>
<dbReference type="PRINTS" id="PR00205">
    <property type="entry name" value="CADHERIN"/>
</dbReference>
<feature type="domain" description="Cadherin" evidence="13">
    <location>
        <begin position="1092"/>
        <end position="1184"/>
    </location>
</feature>
<keyword evidence="5" id="KW-0677">Repeat</keyword>
<evidence type="ECO:0000256" key="1">
    <source>
        <dbReference type="ARBA" id="ARBA00004167"/>
    </source>
</evidence>
<evidence type="ECO:0000256" key="8">
    <source>
        <dbReference type="ARBA" id="ARBA00022989"/>
    </source>
</evidence>
<feature type="domain" description="Cadherin" evidence="13">
    <location>
        <begin position="10"/>
        <end position="124"/>
    </location>
</feature>
<dbReference type="SUPFAM" id="SSF49313">
    <property type="entry name" value="Cadherin-like"/>
    <property type="match status" value="11"/>
</dbReference>
<keyword evidence="14" id="KW-1185">Reference proteome</keyword>
<feature type="domain" description="Cadherin" evidence="13">
    <location>
        <begin position="553"/>
        <end position="693"/>
    </location>
</feature>
<feature type="domain" description="Cadherin" evidence="13">
    <location>
        <begin position="251"/>
        <end position="342"/>
    </location>
</feature>
<proteinExistence type="predicted"/>
<keyword evidence="10" id="KW-1015">Disulfide bond</keyword>
<dbReference type="GO" id="GO:0009653">
    <property type="term" value="P:anatomical structure morphogenesis"/>
    <property type="evidence" value="ECO:0007669"/>
    <property type="project" value="UniProtKB-ARBA"/>
</dbReference>
<keyword evidence="2" id="KW-0245">EGF-like domain</keyword>
<feature type="domain" description="Cadherin" evidence="13">
    <location>
        <begin position="835"/>
        <end position="880"/>
    </location>
</feature>
<dbReference type="SMART" id="SM00112">
    <property type="entry name" value="CA"/>
    <property type="match status" value="11"/>
</dbReference>
<dbReference type="InterPro" id="IPR002126">
    <property type="entry name" value="Cadherin-like_dom"/>
</dbReference>
<keyword evidence="8" id="KW-1133">Transmembrane helix</keyword>
<keyword evidence="3" id="KW-0812">Transmembrane</keyword>
<evidence type="ECO:0000256" key="7">
    <source>
        <dbReference type="ARBA" id="ARBA00022889"/>
    </source>
</evidence>
<dbReference type="PANTHER" id="PTHR24026:SF126">
    <property type="entry name" value="PROTOCADHERIN FAT 4"/>
    <property type="match status" value="1"/>
</dbReference>
<evidence type="ECO:0000256" key="12">
    <source>
        <dbReference type="PROSITE-ProRule" id="PRU00043"/>
    </source>
</evidence>
<evidence type="ECO:0000256" key="11">
    <source>
        <dbReference type="ARBA" id="ARBA00023180"/>
    </source>
</evidence>
<dbReference type="GO" id="GO:0007156">
    <property type="term" value="P:homophilic cell adhesion via plasma membrane adhesion molecules"/>
    <property type="evidence" value="ECO:0007669"/>
    <property type="project" value="InterPro"/>
</dbReference>
<evidence type="ECO:0000256" key="4">
    <source>
        <dbReference type="ARBA" id="ARBA00022729"/>
    </source>
</evidence>
<feature type="domain" description="Cadherin" evidence="13">
    <location>
        <begin position="441"/>
        <end position="546"/>
    </location>
</feature>
<dbReference type="GO" id="GO:0005509">
    <property type="term" value="F:calcium ion binding"/>
    <property type="evidence" value="ECO:0007669"/>
    <property type="project" value="UniProtKB-UniRule"/>
</dbReference>
<evidence type="ECO:0000256" key="5">
    <source>
        <dbReference type="ARBA" id="ARBA00022737"/>
    </source>
</evidence>
<dbReference type="CDD" id="cd11304">
    <property type="entry name" value="Cadherin_repeat"/>
    <property type="match status" value="9"/>
</dbReference>
<dbReference type="Pfam" id="PF00028">
    <property type="entry name" value="Cadherin"/>
    <property type="match status" value="7"/>
</dbReference>